<dbReference type="PANTHER" id="PTHR31084:SF0">
    <property type="entry name" value="ALPHA-L-FUCOSIDASE 2"/>
    <property type="match status" value="1"/>
</dbReference>
<dbReference type="InterPro" id="IPR008928">
    <property type="entry name" value="6-hairpin_glycosidase_sf"/>
</dbReference>
<comment type="caution">
    <text evidence="4">The sequence shown here is derived from an EMBL/GenBank/DDBJ whole genome shotgun (WGS) entry which is preliminary data.</text>
</comment>
<dbReference type="Pfam" id="PF14498">
    <property type="entry name" value="Glyco_hyd_65N_2"/>
    <property type="match status" value="1"/>
</dbReference>
<keyword evidence="5" id="KW-1185">Reference proteome</keyword>
<reference evidence="4 5" key="1">
    <citation type="submission" date="2019-04" db="EMBL/GenBank/DDBJ databases">
        <title>Sphingobacterium olei sp. nov., isolated from oil-contaminated soil.</title>
        <authorList>
            <person name="Liu B."/>
        </authorList>
    </citation>
    <scope>NUCLEOTIDE SEQUENCE [LARGE SCALE GENOMIC DNA]</scope>
    <source>
        <strain evidence="4 5">Y3L14</strain>
    </source>
</reference>
<dbReference type="Pfam" id="PF22124">
    <property type="entry name" value="Glyco_hydro_95_cat"/>
    <property type="match status" value="1"/>
</dbReference>
<keyword evidence="4" id="KW-0378">Hydrolase</keyword>
<dbReference type="InterPro" id="IPR027414">
    <property type="entry name" value="GH95_N_dom"/>
</dbReference>
<dbReference type="InterPro" id="IPR049053">
    <property type="entry name" value="AFCA-like_C"/>
</dbReference>
<evidence type="ECO:0000259" key="2">
    <source>
        <dbReference type="Pfam" id="PF21307"/>
    </source>
</evidence>
<accession>A0A4V5LY94</accession>
<dbReference type="InterPro" id="IPR016518">
    <property type="entry name" value="Alpha-L-fucosidase"/>
</dbReference>
<dbReference type="GO" id="GO:0005975">
    <property type="term" value="P:carbohydrate metabolic process"/>
    <property type="evidence" value="ECO:0007669"/>
    <property type="project" value="InterPro"/>
</dbReference>
<dbReference type="InterPro" id="IPR012341">
    <property type="entry name" value="6hp_glycosidase-like_sf"/>
</dbReference>
<dbReference type="RefSeq" id="WP_136821940.1">
    <property type="nucleotide sequence ID" value="NZ_BMJX01000005.1"/>
</dbReference>
<dbReference type="AlphaFoldDB" id="A0A4V5LY94"/>
<dbReference type="InterPro" id="IPR054363">
    <property type="entry name" value="GH95_cat"/>
</dbReference>
<dbReference type="Proteomes" id="UP000309872">
    <property type="component" value="Unassembled WGS sequence"/>
</dbReference>
<organism evidence="4 5">
    <name type="scientific">Sphingobacterium alkalisoli</name>
    <dbReference type="NCBI Taxonomy" id="1874115"/>
    <lineage>
        <taxon>Bacteria</taxon>
        <taxon>Pseudomonadati</taxon>
        <taxon>Bacteroidota</taxon>
        <taxon>Sphingobacteriia</taxon>
        <taxon>Sphingobacteriales</taxon>
        <taxon>Sphingobacteriaceae</taxon>
        <taxon>Sphingobacterium</taxon>
    </lineage>
</organism>
<evidence type="ECO:0000259" key="1">
    <source>
        <dbReference type="Pfam" id="PF14498"/>
    </source>
</evidence>
<feature type="domain" description="Glycosyl hydrolase family 95 N-terminal" evidence="1">
    <location>
        <begin position="35"/>
        <end position="278"/>
    </location>
</feature>
<name>A0A4V5LY94_9SPHI</name>
<feature type="domain" description="Glycosyl hydrolase family 95 catalytic" evidence="3">
    <location>
        <begin position="296"/>
        <end position="710"/>
    </location>
</feature>
<dbReference type="PIRSF" id="PIRSF007663">
    <property type="entry name" value="UCP007663"/>
    <property type="match status" value="1"/>
</dbReference>
<feature type="domain" description="Alpha fucosidase A-like C-terminal" evidence="2">
    <location>
        <begin position="712"/>
        <end position="776"/>
    </location>
</feature>
<dbReference type="EMBL" id="SUKA01000005">
    <property type="protein sequence ID" value="TJY63949.1"/>
    <property type="molecule type" value="Genomic_DNA"/>
</dbReference>
<protein>
    <submittedName>
        <fullName evidence="4">Glycoside hydrolase family 95 protein</fullName>
    </submittedName>
</protein>
<sequence>MLVKIKSLFFVALFFLTAIYPFGVLAKRNNNPNVLWYNAPANQWEETLPLGNGRLGMMPDGGIIKESIVLNDITLWSGAPQDANNYEANKYLPEIRRLLKAGRNDEAQRLISEHFVCKGPGSGGPQWGKYQMLGFLDLGFEYPEAKVATMRNYRRSLDIDNAVANCMFEVDGVTYKREYFTAFGADVGIIRLSASVAGKLNLKISMRRPERGNTQVVGEELQLTGRLDNGTDGKGMQYISRVRALLKGGKQKTTQEGLVISGATSVILFVSAGTDFQGNDHLKTTEKMLQQAMGKSYKTLKKQHGVGYHKLFNRLQINLGAGRTDIPTDARLEEFQKTPERDRGLPALFFQFGRYLSISSTRIGLLPPNLQGLWANQIHTPWNGDYHLDVNVQMNHWHLGAANLSELNLPLVELVRGLVEPGQRTAKAYYNADGWVAHVITNIWGFTEPGESASWGIANAGSGWLCNNLWEHYAFTRDTAYLRNIYPILKGSAQFYNSVLMEDPQTGWLVTGPSVSPENTFYMPDGKTHTNVAMGPTIDHQITRELFTNVMEAATLLGLDEDFSDTLRIKLERIPPPGRIGSDGRLLEWLEEYQEVDPQHRHISHLYGVFPADLISPFKTPALAEAAKKSLEVRGDDGTGWAIAYKQIFWARLLDGNRAFKLLRQVLTPTRKVDMNYGPGGGTYPNLFNAHPPMQIDGNFGATAAIAEMLLQSHNGMIDLLPALPDAWKESGQLKGFRARGNFTVDMKWKDGRVTYYRISSPKSMKVKVKVNGEMKEIKSAVRNNN</sequence>
<evidence type="ECO:0000313" key="4">
    <source>
        <dbReference type="EMBL" id="TJY63949.1"/>
    </source>
</evidence>
<dbReference type="PANTHER" id="PTHR31084">
    <property type="entry name" value="ALPHA-L-FUCOSIDASE 2"/>
    <property type="match status" value="1"/>
</dbReference>
<dbReference type="Gene3D" id="1.50.10.10">
    <property type="match status" value="1"/>
</dbReference>
<gene>
    <name evidence="4" type="ORF">FAZ19_16965</name>
</gene>
<dbReference type="OrthoDB" id="9802600at2"/>
<dbReference type="GO" id="GO:0004560">
    <property type="term" value="F:alpha-L-fucosidase activity"/>
    <property type="evidence" value="ECO:0007669"/>
    <property type="project" value="InterPro"/>
</dbReference>
<evidence type="ECO:0000313" key="5">
    <source>
        <dbReference type="Proteomes" id="UP000309872"/>
    </source>
</evidence>
<dbReference type="Pfam" id="PF21307">
    <property type="entry name" value="Glyco_hydro_95_C"/>
    <property type="match status" value="1"/>
</dbReference>
<proteinExistence type="predicted"/>
<evidence type="ECO:0000259" key="3">
    <source>
        <dbReference type="Pfam" id="PF22124"/>
    </source>
</evidence>
<dbReference type="SUPFAM" id="SSF48208">
    <property type="entry name" value="Six-hairpin glycosidases"/>
    <property type="match status" value="1"/>
</dbReference>